<dbReference type="OrthoDB" id="661893at2759"/>
<feature type="region of interest" description="Disordered" evidence="1">
    <location>
        <begin position="374"/>
        <end position="442"/>
    </location>
</feature>
<gene>
    <name evidence="2" type="ORF">HU200_020052</name>
</gene>
<dbReference type="AlphaFoldDB" id="A0A835F173"/>
<evidence type="ECO:0000313" key="3">
    <source>
        <dbReference type="Proteomes" id="UP000636709"/>
    </source>
</evidence>
<keyword evidence="3" id="KW-1185">Reference proteome</keyword>
<feature type="compositionally biased region" description="Low complexity" evidence="1">
    <location>
        <begin position="415"/>
        <end position="435"/>
    </location>
</feature>
<feature type="compositionally biased region" description="Polar residues" evidence="1">
    <location>
        <begin position="631"/>
        <end position="640"/>
    </location>
</feature>
<dbReference type="Proteomes" id="UP000636709">
    <property type="component" value="Unassembled WGS sequence"/>
</dbReference>
<evidence type="ECO:0000313" key="2">
    <source>
        <dbReference type="EMBL" id="KAF8725522.1"/>
    </source>
</evidence>
<name>A0A835F173_9POAL</name>
<feature type="region of interest" description="Disordered" evidence="1">
    <location>
        <begin position="596"/>
        <end position="660"/>
    </location>
</feature>
<accession>A0A835F173</accession>
<protein>
    <submittedName>
        <fullName evidence="2">Uncharacterized protein</fullName>
    </submittedName>
</protein>
<feature type="compositionally biased region" description="Low complexity" evidence="1">
    <location>
        <begin position="645"/>
        <end position="660"/>
    </location>
</feature>
<feature type="compositionally biased region" description="Low complexity" evidence="1">
    <location>
        <begin position="610"/>
        <end position="620"/>
    </location>
</feature>
<proteinExistence type="predicted"/>
<comment type="caution">
    <text evidence="2">The sequence shown here is derived from an EMBL/GenBank/DDBJ whole genome shotgun (WGS) entry which is preliminary data.</text>
</comment>
<feature type="compositionally biased region" description="Polar residues" evidence="1">
    <location>
        <begin position="402"/>
        <end position="413"/>
    </location>
</feature>
<reference evidence="2" key="1">
    <citation type="submission" date="2020-07" db="EMBL/GenBank/DDBJ databases">
        <title>Genome sequence and genetic diversity analysis of an under-domesticated orphan crop, white fonio (Digitaria exilis).</title>
        <authorList>
            <person name="Bennetzen J.L."/>
            <person name="Chen S."/>
            <person name="Ma X."/>
            <person name="Wang X."/>
            <person name="Yssel A.E.J."/>
            <person name="Chaluvadi S.R."/>
            <person name="Johnson M."/>
            <person name="Gangashetty P."/>
            <person name="Hamidou F."/>
            <person name="Sanogo M.D."/>
            <person name="Zwaenepoel A."/>
            <person name="Wallace J."/>
            <person name="Van De Peer Y."/>
            <person name="Van Deynze A."/>
        </authorList>
    </citation>
    <scope>NUCLEOTIDE SEQUENCE</scope>
    <source>
        <tissue evidence="2">Leaves</tissue>
    </source>
</reference>
<sequence length="660" mass="69873">MSDDEPYDSDGDVIRYLSCHSPEAHLFSLSEPLEATLGGLFHSAAPTINNGHVQQGNPAAAPPLEALPAPEIGVQAPITGVHGQPAPDFGVQFPATEHVQGHPAPSIMTGMEIDTLVAPEKMTQMMQQAYGAFPNPTPPIQHGGGVHGEDFHQAPIMDSQHFQAPTINSEHRVAPPINGEHHQEVPGMAMLVDQPETNTMAPEAMMQMMQQAYGGFPPDPTPPMQQGGVDAAYSLLAGDSSMLPPPSPTIYTMLDELAAMLEAGGVDMGNDGGAAEARDDARGVFATANAEEEDVVFEPIVRGQLDCARCLPTREILDDIGEKPPPPNALYFAAANLEEADHQPVQAEENTDAPPSVVEEVVTEAAQAAGVVTQAQENTTDAPPSVAEAAATTEAAPPESTQPSASQEQQNNAGAAPPVTDVPAPVPEAAEPAATSRAQNNTNAGENFAAFNWEGFKPEILESSEVQPYDPASGVSVLLYPSLLEQLRQQELKRQERTRLSNMAVNDTPDYLNINDDHLANAPNFASETFRLLCLRDPTYRLYKTRVTGLCRKIKKLEQKGTQVGTGGLFAIKQKMESFKLEKEKIYATIKRAMQGDNGNRNDVAAATSNNNGEVPSNNNAEPPSHDAEGPSSNGAATSNKKAKGPAAPSSAAAGPSATK</sequence>
<organism evidence="2 3">
    <name type="scientific">Digitaria exilis</name>
    <dbReference type="NCBI Taxonomy" id="1010633"/>
    <lineage>
        <taxon>Eukaryota</taxon>
        <taxon>Viridiplantae</taxon>
        <taxon>Streptophyta</taxon>
        <taxon>Embryophyta</taxon>
        <taxon>Tracheophyta</taxon>
        <taxon>Spermatophyta</taxon>
        <taxon>Magnoliopsida</taxon>
        <taxon>Liliopsida</taxon>
        <taxon>Poales</taxon>
        <taxon>Poaceae</taxon>
        <taxon>PACMAD clade</taxon>
        <taxon>Panicoideae</taxon>
        <taxon>Panicodae</taxon>
        <taxon>Paniceae</taxon>
        <taxon>Anthephorinae</taxon>
        <taxon>Digitaria</taxon>
    </lineage>
</organism>
<evidence type="ECO:0000256" key="1">
    <source>
        <dbReference type="SAM" id="MobiDB-lite"/>
    </source>
</evidence>
<feature type="compositionally biased region" description="Low complexity" evidence="1">
    <location>
        <begin position="374"/>
        <end position="401"/>
    </location>
</feature>
<dbReference type="EMBL" id="JACEFO010001653">
    <property type="protein sequence ID" value="KAF8725522.1"/>
    <property type="molecule type" value="Genomic_DNA"/>
</dbReference>